<dbReference type="InterPro" id="IPR005672">
    <property type="entry name" value="Phosphate_PstA"/>
</dbReference>
<evidence type="ECO:0000256" key="7">
    <source>
        <dbReference type="ARBA" id="ARBA00022989"/>
    </source>
</evidence>
<comment type="subcellular location">
    <subcellularLocation>
        <location evidence="1 9">Cell membrane</location>
        <topology evidence="1 9">Multi-pass membrane protein</topology>
    </subcellularLocation>
</comment>
<dbReference type="AlphaFoldDB" id="F0JHP6"/>
<dbReference type="InterPro" id="IPR035906">
    <property type="entry name" value="MetI-like_sf"/>
</dbReference>
<evidence type="ECO:0000313" key="11">
    <source>
        <dbReference type="EMBL" id="EGB15282.1"/>
    </source>
</evidence>
<evidence type="ECO:0000256" key="4">
    <source>
        <dbReference type="ARBA" id="ARBA00022448"/>
    </source>
</evidence>
<dbReference type="PROSITE" id="PS50928">
    <property type="entry name" value="ABC_TM1"/>
    <property type="match status" value="1"/>
</dbReference>
<feature type="transmembrane region" description="Helical" evidence="9">
    <location>
        <begin position="122"/>
        <end position="148"/>
    </location>
</feature>
<gene>
    <name evidence="11" type="ORF">DND132_2077</name>
</gene>
<dbReference type="Proteomes" id="UP000007845">
    <property type="component" value="Chromosome"/>
</dbReference>
<keyword evidence="4" id="KW-0813">Transport</keyword>
<dbReference type="InterPro" id="IPR000515">
    <property type="entry name" value="MetI-like"/>
</dbReference>
<evidence type="ECO:0000256" key="1">
    <source>
        <dbReference type="ARBA" id="ARBA00004651"/>
    </source>
</evidence>
<dbReference type="CDD" id="cd06261">
    <property type="entry name" value="TM_PBP2"/>
    <property type="match status" value="1"/>
</dbReference>
<protein>
    <recommendedName>
        <fullName evidence="3 9">Phosphate transport system permease protein PstA</fullName>
    </recommendedName>
</protein>
<accession>F0JHP6</accession>
<feature type="transmembrane region" description="Helical" evidence="9">
    <location>
        <begin position="209"/>
        <end position="230"/>
    </location>
</feature>
<evidence type="ECO:0000256" key="8">
    <source>
        <dbReference type="ARBA" id="ARBA00023136"/>
    </source>
</evidence>
<organism evidence="11 12">
    <name type="scientific">Pseudodesulfovibrio mercurii</name>
    <dbReference type="NCBI Taxonomy" id="641491"/>
    <lineage>
        <taxon>Bacteria</taxon>
        <taxon>Pseudomonadati</taxon>
        <taxon>Thermodesulfobacteriota</taxon>
        <taxon>Desulfovibrionia</taxon>
        <taxon>Desulfovibrionales</taxon>
        <taxon>Desulfovibrionaceae</taxon>
    </lineage>
</organism>
<evidence type="ECO:0000256" key="5">
    <source>
        <dbReference type="ARBA" id="ARBA00022475"/>
    </source>
</evidence>
<evidence type="ECO:0000313" key="12">
    <source>
        <dbReference type="Proteomes" id="UP000007845"/>
    </source>
</evidence>
<dbReference type="GO" id="GO:0005886">
    <property type="term" value="C:plasma membrane"/>
    <property type="evidence" value="ECO:0007669"/>
    <property type="project" value="UniProtKB-SubCell"/>
</dbReference>
<dbReference type="HOGENOM" id="CLU_033621_2_2_7"/>
<dbReference type="SUPFAM" id="SSF161098">
    <property type="entry name" value="MetI-like"/>
    <property type="match status" value="1"/>
</dbReference>
<feature type="transmembrane region" description="Helical" evidence="9">
    <location>
        <begin position="32"/>
        <end position="57"/>
    </location>
</feature>
<dbReference type="PANTHER" id="PTHR43470">
    <property type="entry name" value="PHOSPHATE TRANSPORT SYSTEM PERMEASE PROTEIN PSTA-RELATED"/>
    <property type="match status" value="1"/>
</dbReference>
<reference evidence="11 12" key="1">
    <citation type="journal article" date="2011" name="J. Bacteriol.">
        <title>Genome sequence of the mercury-methylating strain Desulfovibrio desulfuricans ND132.</title>
        <authorList>
            <person name="Brown S.D."/>
            <person name="Gilmour C.C."/>
            <person name="Kucken A.M."/>
            <person name="Wall J.D."/>
            <person name="Elias D.A."/>
            <person name="Brandt C.C."/>
            <person name="Podar M."/>
            <person name="Chertkov O."/>
            <person name="Held B."/>
            <person name="Bruce D.C."/>
            <person name="Detter J.C."/>
            <person name="Tapia R."/>
            <person name="Han C.S."/>
            <person name="Goodwin L.A."/>
            <person name="Cheng J.F."/>
            <person name="Pitluck S."/>
            <person name="Woyke T."/>
            <person name="Mikhailova N."/>
            <person name="Ivanova N.N."/>
            <person name="Han J."/>
            <person name="Lucas S."/>
            <person name="Lapidus A.L."/>
            <person name="Land M.L."/>
            <person name="Hauser L.J."/>
            <person name="Palumbo A.V."/>
        </authorList>
    </citation>
    <scope>NUCLEOTIDE SEQUENCE [LARGE SCALE GENOMIC DNA]</scope>
    <source>
        <strain evidence="11 12">ND132</strain>
    </source>
</reference>
<sequence>MTEMASTEMTMNDSNIPDTPGLRFRRKATQEVWFSLFRIAVAINALALFIIVGYMIYYGFPAISWDFLTTQPTEGGLAGGIFPCIVGTFYLSLGSMALALPLGVAAAIYLHEYAAPGPFMRVVRLCINNLAGVPSVVFGLFGMAFFVAGRDLGGLGMGVSIASGCMTLAVLILPVIIGTSEEALRSVPNTYREASLGLGATKWQTIFKVVLPSAMPGVLTGSILSISRAAGETAAIMFTAAASYNPTLPGSIFDEVMALPYQIYSLSVSSTDPEATLPLQYGTSLVLVALVLGMNLVAIMLRSHLRKKLS</sequence>
<dbReference type="KEGG" id="ddn:DND132_2077"/>
<keyword evidence="12" id="KW-1185">Reference proteome</keyword>
<evidence type="ECO:0000256" key="9">
    <source>
        <dbReference type="RuleBase" id="RU363043"/>
    </source>
</evidence>
<feature type="transmembrane region" description="Helical" evidence="9">
    <location>
        <begin position="77"/>
        <end position="110"/>
    </location>
</feature>
<keyword evidence="8 9" id="KW-0472">Membrane</keyword>
<dbReference type="NCBIfam" id="TIGR00974">
    <property type="entry name" value="3a0107s02c"/>
    <property type="match status" value="1"/>
</dbReference>
<comment type="similarity">
    <text evidence="2 9">Belongs to the binding-protein-dependent transport system permease family. CysTW subfamily.</text>
</comment>
<evidence type="ECO:0000259" key="10">
    <source>
        <dbReference type="PROSITE" id="PS50928"/>
    </source>
</evidence>
<keyword evidence="6 9" id="KW-0812">Transmembrane</keyword>
<dbReference type="GO" id="GO:0035435">
    <property type="term" value="P:phosphate ion transmembrane transport"/>
    <property type="evidence" value="ECO:0007669"/>
    <property type="project" value="InterPro"/>
</dbReference>
<evidence type="ECO:0000256" key="3">
    <source>
        <dbReference type="ARBA" id="ARBA00016864"/>
    </source>
</evidence>
<keyword evidence="7 9" id="KW-1133">Transmembrane helix</keyword>
<dbReference type="RefSeq" id="WP_014322709.1">
    <property type="nucleotide sequence ID" value="NC_016803.1"/>
</dbReference>
<dbReference type="Pfam" id="PF00528">
    <property type="entry name" value="BPD_transp_1"/>
    <property type="match status" value="1"/>
</dbReference>
<proteinExistence type="inferred from homology"/>
<dbReference type="EMBL" id="CP003220">
    <property type="protein sequence ID" value="EGB15282.1"/>
    <property type="molecule type" value="Genomic_DNA"/>
</dbReference>
<evidence type="ECO:0000256" key="2">
    <source>
        <dbReference type="ARBA" id="ARBA00007069"/>
    </source>
</evidence>
<dbReference type="GO" id="GO:0005315">
    <property type="term" value="F:phosphate transmembrane transporter activity"/>
    <property type="evidence" value="ECO:0007669"/>
    <property type="project" value="InterPro"/>
</dbReference>
<evidence type="ECO:0000256" key="6">
    <source>
        <dbReference type="ARBA" id="ARBA00022692"/>
    </source>
</evidence>
<dbReference type="eggNOG" id="COG0581">
    <property type="taxonomic scope" value="Bacteria"/>
</dbReference>
<feature type="transmembrane region" description="Helical" evidence="9">
    <location>
        <begin position="279"/>
        <end position="301"/>
    </location>
</feature>
<feature type="domain" description="ABC transmembrane type-1" evidence="10">
    <location>
        <begin position="85"/>
        <end position="298"/>
    </location>
</feature>
<dbReference type="PANTHER" id="PTHR43470:SF3">
    <property type="entry name" value="PHOSPHATE TRANSPORT SYSTEM PERMEASE PROTEIN PSTA-RELATED"/>
    <property type="match status" value="1"/>
</dbReference>
<dbReference type="STRING" id="641491.DND132_2077"/>
<keyword evidence="5 9" id="KW-1003">Cell membrane</keyword>
<name>F0JHP6_9BACT</name>
<feature type="transmembrane region" description="Helical" evidence="9">
    <location>
        <begin position="154"/>
        <end position="177"/>
    </location>
</feature>
<dbReference type="Gene3D" id="1.10.3720.10">
    <property type="entry name" value="MetI-like"/>
    <property type="match status" value="1"/>
</dbReference>